<name>A0A382ARX0_9ZZZZ</name>
<dbReference type="EMBL" id="UINC01026555">
    <property type="protein sequence ID" value="SVB04218.1"/>
    <property type="molecule type" value="Genomic_DNA"/>
</dbReference>
<organism evidence="1">
    <name type="scientific">marine metagenome</name>
    <dbReference type="NCBI Taxonomy" id="408172"/>
    <lineage>
        <taxon>unclassified sequences</taxon>
        <taxon>metagenomes</taxon>
        <taxon>ecological metagenomes</taxon>
    </lineage>
</organism>
<evidence type="ECO:0008006" key="2">
    <source>
        <dbReference type="Google" id="ProtNLM"/>
    </source>
</evidence>
<sequence length="200" mass="22424">MAGFLNIGCWNRPAVNPNYDFSTVGVIYLKPVYDHAVINGSGEIIESNLSFIFMKYGYDVSQTTEEGTSIHIRNEGTRTLNLICTITEFTDSEVIIVPYRLEDRGRTETTVTQLAESDAIDNQAGATTTSTTTTAYAGSVHESGRIEYTRAQVGIILKMTDQRTGRLVWSHSYWYSGLELHRTAETCVRNAINQMMKLFQ</sequence>
<protein>
    <recommendedName>
        <fullName evidence="2">DUF4136 domain-containing protein</fullName>
    </recommendedName>
</protein>
<evidence type="ECO:0000313" key="1">
    <source>
        <dbReference type="EMBL" id="SVB04218.1"/>
    </source>
</evidence>
<accession>A0A382ARX0</accession>
<reference evidence="1" key="1">
    <citation type="submission" date="2018-05" db="EMBL/GenBank/DDBJ databases">
        <authorList>
            <person name="Lanie J.A."/>
            <person name="Ng W.-L."/>
            <person name="Kazmierczak K.M."/>
            <person name="Andrzejewski T.M."/>
            <person name="Davidsen T.M."/>
            <person name="Wayne K.J."/>
            <person name="Tettelin H."/>
            <person name="Glass J.I."/>
            <person name="Rusch D."/>
            <person name="Podicherti R."/>
            <person name="Tsui H.-C.T."/>
            <person name="Winkler M.E."/>
        </authorList>
    </citation>
    <scope>NUCLEOTIDE SEQUENCE</scope>
</reference>
<proteinExistence type="predicted"/>
<dbReference type="AlphaFoldDB" id="A0A382ARX0"/>
<gene>
    <name evidence="1" type="ORF">METZ01_LOCUS157072</name>
</gene>